<dbReference type="SMART" id="SM00400">
    <property type="entry name" value="ZnF_CHCC"/>
    <property type="match status" value="1"/>
</dbReference>
<evidence type="ECO:0000256" key="3">
    <source>
        <dbReference type="ARBA" id="ARBA00022679"/>
    </source>
</evidence>
<dbReference type="InterPro" id="IPR034151">
    <property type="entry name" value="TOPRIM_DnaG_bac"/>
</dbReference>
<dbReference type="GO" id="GO:0003899">
    <property type="term" value="F:DNA-directed RNA polymerase activity"/>
    <property type="evidence" value="ECO:0007669"/>
    <property type="project" value="UniProtKB-UniRule"/>
</dbReference>
<evidence type="ECO:0000256" key="8">
    <source>
        <dbReference type="ARBA" id="ARBA00022833"/>
    </source>
</evidence>
<dbReference type="InterPro" id="IPR006171">
    <property type="entry name" value="TOPRIM_dom"/>
</dbReference>
<keyword evidence="3 12" id="KW-0808">Transferase</keyword>
<comment type="function">
    <text evidence="12 13">RNA polymerase that catalyzes the synthesis of short RNA molecules used as primers for DNA polymerase during DNA replication.</text>
</comment>
<keyword evidence="6 12" id="KW-0479">Metal-binding</keyword>
<dbReference type="Proteomes" id="UP000481043">
    <property type="component" value="Unassembled WGS sequence"/>
</dbReference>
<keyword evidence="5 12" id="KW-0235">DNA replication</keyword>
<dbReference type="InterPro" id="IPR013264">
    <property type="entry name" value="DNAG_N"/>
</dbReference>
<dbReference type="InterPro" id="IPR016136">
    <property type="entry name" value="DNA_helicase_N/primase_C"/>
</dbReference>
<dbReference type="Gene3D" id="3.40.1360.10">
    <property type="match status" value="1"/>
</dbReference>
<dbReference type="NCBIfam" id="TIGR01391">
    <property type="entry name" value="dnaG"/>
    <property type="match status" value="1"/>
</dbReference>
<comment type="domain">
    <text evidence="12">Contains an N-terminal zinc-binding domain, a central core domain that contains the primase activity, and a C-terminal DnaB-binding domain.</text>
</comment>
<evidence type="ECO:0000256" key="12">
    <source>
        <dbReference type="HAMAP-Rule" id="MF_00974"/>
    </source>
</evidence>
<dbReference type="Pfam" id="PF08275">
    <property type="entry name" value="DNAG_N"/>
    <property type="match status" value="1"/>
</dbReference>
<sequence>MELFTVNRISEDIIEKIRNTIDIVDVVGEYVQLKKQGRNYFGLCPFHGENSPSFSVSTDKQIYHCFGCGAGGNIFSFLMEIEGLSFLEAVQQAAERADVQLPDTFEQPNVSKISTHEAKMIEAHELLKKFYHHLLVNTKEGQEPLQYLTNRGITRDTIDTFGIGYSPSSWDFGTKFLQKRGFTLDLLESAGISIRNPEGRYFDRFRNRIMFPLWNLQGQVTAFSGRVLDGGGEPKYLNSPESEIFQKGKTLYAFHLARPQIRKKQQAILLEGFVDVIALHRAELTNSIATMGTALTEDQIRIIKRNVDHITVCYDSDKAGVEAAYRASAMLKAAGCDVRVAMMPEGLDPDDYIKKFGESKFRTDVIGASLTLMAFKLQYFRRGKDLRDEADRISYIDEVVKEISLLDKPVERDHYLRQLAEEFSISLDALKAQEFQLIKQVKKRDNEHTSRNTISNRPILPKKRMLLAYQNAERLLIAHMLKDRDISFKVQEALGGLFNIEEHSAIATYLYGFYEDGHMPDVNAFLSRIEDIALQRVISEISMLTINEEISPQELNDYVKQVLNYPKMLKIKDKEVERREAERRHEFVKAAQIQMEIIQMQKDLK</sequence>
<dbReference type="SUPFAM" id="SSF48024">
    <property type="entry name" value="N-terminal domain of DnaB helicase"/>
    <property type="match status" value="1"/>
</dbReference>
<feature type="zinc finger region" description="CHC2-type" evidence="12 14">
    <location>
        <begin position="44"/>
        <end position="68"/>
    </location>
</feature>
<dbReference type="GO" id="GO:0008270">
    <property type="term" value="F:zinc ion binding"/>
    <property type="evidence" value="ECO:0007669"/>
    <property type="project" value="UniProtKB-UniRule"/>
</dbReference>
<dbReference type="FunFam" id="3.90.980.10:FF:000001">
    <property type="entry name" value="DNA primase"/>
    <property type="match status" value="1"/>
</dbReference>
<accession>A0A6M0Q7C8</accession>
<dbReference type="GO" id="GO:0000428">
    <property type="term" value="C:DNA-directed RNA polymerase complex"/>
    <property type="evidence" value="ECO:0007669"/>
    <property type="project" value="UniProtKB-KW"/>
</dbReference>
<dbReference type="Gene3D" id="3.90.580.10">
    <property type="entry name" value="Zinc finger, CHC2-type domain"/>
    <property type="match status" value="1"/>
</dbReference>
<dbReference type="AlphaFoldDB" id="A0A6M0Q7C8"/>
<dbReference type="FunFam" id="3.90.580.10:FF:000001">
    <property type="entry name" value="DNA primase"/>
    <property type="match status" value="1"/>
</dbReference>
<evidence type="ECO:0000256" key="4">
    <source>
        <dbReference type="ARBA" id="ARBA00022695"/>
    </source>
</evidence>
<dbReference type="InterPro" id="IPR030846">
    <property type="entry name" value="DnaG_bac"/>
</dbReference>
<dbReference type="InterPro" id="IPR037068">
    <property type="entry name" value="DNA_primase_core_N_sf"/>
</dbReference>
<keyword evidence="11 12" id="KW-0804">Transcription</keyword>
<dbReference type="PANTHER" id="PTHR30313:SF2">
    <property type="entry name" value="DNA PRIMASE"/>
    <property type="match status" value="1"/>
</dbReference>
<dbReference type="InterPro" id="IPR036185">
    <property type="entry name" value="DNA_heli_DnaB-like_N_sf"/>
</dbReference>
<dbReference type="InterPro" id="IPR050219">
    <property type="entry name" value="DnaG_primase"/>
</dbReference>
<dbReference type="Gene3D" id="6.10.140.360">
    <property type="match status" value="1"/>
</dbReference>
<evidence type="ECO:0000256" key="10">
    <source>
        <dbReference type="ARBA" id="ARBA00023125"/>
    </source>
</evidence>
<dbReference type="Pfam" id="PF13155">
    <property type="entry name" value="Toprim_2"/>
    <property type="match status" value="1"/>
</dbReference>
<dbReference type="GO" id="GO:1990077">
    <property type="term" value="C:primosome complex"/>
    <property type="evidence" value="ECO:0007669"/>
    <property type="project" value="UniProtKB-KW"/>
</dbReference>
<dbReference type="HAMAP" id="MF_00974">
    <property type="entry name" value="DNA_primase_DnaG"/>
    <property type="match status" value="1"/>
</dbReference>
<dbReference type="GO" id="GO:0005737">
    <property type="term" value="C:cytoplasm"/>
    <property type="evidence" value="ECO:0007669"/>
    <property type="project" value="TreeGrafter"/>
</dbReference>
<comment type="subunit">
    <text evidence="12">Monomer. Interacts with DnaB.</text>
</comment>
<evidence type="ECO:0000256" key="6">
    <source>
        <dbReference type="ARBA" id="ARBA00022723"/>
    </source>
</evidence>
<gene>
    <name evidence="12" type="primary">dnaG</name>
    <name evidence="16" type="ORF">G4D63_07805</name>
</gene>
<dbReference type="PANTHER" id="PTHR30313">
    <property type="entry name" value="DNA PRIMASE"/>
    <property type="match status" value="1"/>
</dbReference>
<comment type="catalytic activity">
    <reaction evidence="12">
        <text>ssDNA + n NTP = ssDNA/pppN(pN)n-1 hybrid + (n-1) diphosphate.</text>
        <dbReference type="EC" id="2.7.7.101"/>
    </reaction>
</comment>
<evidence type="ECO:0000256" key="13">
    <source>
        <dbReference type="PIRNR" id="PIRNR002811"/>
    </source>
</evidence>
<keyword evidence="7 12" id="KW-0863">Zinc-finger</keyword>
<organism evidence="16 17">
    <name type="scientific">Bacillus mesophilus</name>
    <dbReference type="NCBI Taxonomy" id="1808955"/>
    <lineage>
        <taxon>Bacteria</taxon>
        <taxon>Bacillati</taxon>
        <taxon>Bacillota</taxon>
        <taxon>Bacilli</taxon>
        <taxon>Bacillales</taxon>
        <taxon>Bacillaceae</taxon>
        <taxon>Bacillus</taxon>
    </lineage>
</organism>
<protein>
    <recommendedName>
        <fullName evidence="12 13">DNA primase</fullName>
        <ecNumber evidence="12">2.7.7.101</ecNumber>
    </recommendedName>
</protein>
<dbReference type="SMART" id="SM00493">
    <property type="entry name" value="TOPRIM"/>
    <property type="match status" value="1"/>
</dbReference>
<dbReference type="Gene3D" id="3.90.980.10">
    <property type="entry name" value="DNA primase, catalytic core, N-terminal domain"/>
    <property type="match status" value="1"/>
</dbReference>
<dbReference type="InterPro" id="IPR019475">
    <property type="entry name" value="DNA_primase_DnaB-bd"/>
</dbReference>
<dbReference type="EC" id="2.7.7.101" evidence="12"/>
<evidence type="ECO:0000256" key="14">
    <source>
        <dbReference type="PIRSR" id="PIRSR002811-1"/>
    </source>
</evidence>
<keyword evidence="1 12" id="KW-0240">DNA-directed RNA polymerase</keyword>
<keyword evidence="2 12" id="KW-0639">Primosome</keyword>
<evidence type="ECO:0000256" key="11">
    <source>
        <dbReference type="ARBA" id="ARBA00023163"/>
    </source>
</evidence>
<evidence type="ECO:0000256" key="5">
    <source>
        <dbReference type="ARBA" id="ARBA00022705"/>
    </source>
</evidence>
<evidence type="ECO:0000313" key="17">
    <source>
        <dbReference type="Proteomes" id="UP000481043"/>
    </source>
</evidence>
<dbReference type="GO" id="GO:0005524">
    <property type="term" value="F:ATP binding"/>
    <property type="evidence" value="ECO:0007669"/>
    <property type="project" value="InterPro"/>
</dbReference>
<dbReference type="InterPro" id="IPR036977">
    <property type="entry name" value="DNA_primase_Znf_CHC2"/>
</dbReference>
<keyword evidence="8 12" id="KW-0862">Zinc</keyword>
<evidence type="ECO:0000256" key="9">
    <source>
        <dbReference type="ARBA" id="ARBA00022842"/>
    </source>
</evidence>
<dbReference type="GO" id="GO:0003677">
    <property type="term" value="F:DNA binding"/>
    <property type="evidence" value="ECO:0007669"/>
    <property type="project" value="UniProtKB-KW"/>
</dbReference>
<keyword evidence="10 12" id="KW-0238">DNA-binding</keyword>
<evidence type="ECO:0000259" key="15">
    <source>
        <dbReference type="PROSITE" id="PS50880"/>
    </source>
</evidence>
<dbReference type="InterPro" id="IPR006295">
    <property type="entry name" value="DNA_primase_DnaG"/>
</dbReference>
<keyword evidence="17" id="KW-1185">Reference proteome</keyword>
<comment type="similarity">
    <text evidence="12 13">Belongs to the DnaG primase family.</text>
</comment>
<dbReference type="Pfam" id="PF01807">
    <property type="entry name" value="Zn_ribbon_DnaG"/>
    <property type="match status" value="1"/>
</dbReference>
<reference evidence="16 17" key="1">
    <citation type="submission" date="2020-02" db="EMBL/GenBank/DDBJ databases">
        <title>Bacillus aquiflavi sp. nov., isolated from yellow water of strong flavor Chinese baijiu in Yibin region of China.</title>
        <authorList>
            <person name="Xie J."/>
        </authorList>
    </citation>
    <scope>NUCLEOTIDE SEQUENCE [LARGE SCALE GENOMIC DNA]</scope>
    <source>
        <strain evidence="16 17">SA4</strain>
    </source>
</reference>
<dbReference type="EMBL" id="JAAIWM010000002">
    <property type="protein sequence ID" value="NEY71649.1"/>
    <property type="molecule type" value="Genomic_DNA"/>
</dbReference>
<dbReference type="PIRSF" id="PIRSF002811">
    <property type="entry name" value="DnaG"/>
    <property type="match status" value="1"/>
</dbReference>
<dbReference type="CDD" id="cd03364">
    <property type="entry name" value="TOPRIM_DnaG_primases"/>
    <property type="match status" value="1"/>
</dbReference>
<name>A0A6M0Q7C8_9BACI</name>
<evidence type="ECO:0000256" key="7">
    <source>
        <dbReference type="ARBA" id="ARBA00022771"/>
    </source>
</evidence>
<dbReference type="PROSITE" id="PS50880">
    <property type="entry name" value="TOPRIM"/>
    <property type="match status" value="1"/>
</dbReference>
<dbReference type="RefSeq" id="WP_163179087.1">
    <property type="nucleotide sequence ID" value="NZ_JAAIWM010000002.1"/>
</dbReference>
<dbReference type="SUPFAM" id="SSF56731">
    <property type="entry name" value="DNA primase core"/>
    <property type="match status" value="1"/>
</dbReference>
<evidence type="ECO:0000256" key="1">
    <source>
        <dbReference type="ARBA" id="ARBA00022478"/>
    </source>
</evidence>
<dbReference type="GO" id="GO:0006269">
    <property type="term" value="P:DNA replication, synthesis of primer"/>
    <property type="evidence" value="ECO:0007669"/>
    <property type="project" value="UniProtKB-UniRule"/>
</dbReference>
<dbReference type="Gene3D" id="1.10.860.10">
    <property type="entry name" value="DNAb Helicase, Chain A"/>
    <property type="match status" value="1"/>
</dbReference>
<keyword evidence="9" id="KW-0460">Magnesium</keyword>
<proteinExistence type="inferred from homology"/>
<dbReference type="InterPro" id="IPR002694">
    <property type="entry name" value="Znf_CHC2"/>
</dbReference>
<keyword evidence="4 12" id="KW-0548">Nucleotidyltransferase</keyword>
<dbReference type="GO" id="GO:0003678">
    <property type="term" value="F:DNA helicase activity"/>
    <property type="evidence" value="ECO:0007669"/>
    <property type="project" value="InterPro"/>
</dbReference>
<comment type="cofactor">
    <cofactor evidence="12 13 14">
        <name>Zn(2+)</name>
        <dbReference type="ChEBI" id="CHEBI:29105"/>
    </cofactor>
    <text evidence="12 13 14">Binds 1 zinc ion per monomer.</text>
</comment>
<evidence type="ECO:0000313" key="16">
    <source>
        <dbReference type="EMBL" id="NEY71649.1"/>
    </source>
</evidence>
<feature type="domain" description="Toprim" evidence="15">
    <location>
        <begin position="265"/>
        <end position="346"/>
    </location>
</feature>
<evidence type="ECO:0000256" key="2">
    <source>
        <dbReference type="ARBA" id="ARBA00022515"/>
    </source>
</evidence>
<comment type="caution">
    <text evidence="16">The sequence shown here is derived from an EMBL/GenBank/DDBJ whole genome shotgun (WGS) entry which is preliminary data.</text>
</comment>
<dbReference type="Pfam" id="PF10410">
    <property type="entry name" value="DnaB_bind"/>
    <property type="match status" value="1"/>
</dbReference>
<dbReference type="SUPFAM" id="SSF57783">
    <property type="entry name" value="Zinc beta-ribbon"/>
    <property type="match status" value="1"/>
</dbReference>